<evidence type="ECO:0000313" key="1">
    <source>
        <dbReference type="EMBL" id="ETO04348.1"/>
    </source>
</evidence>
<feature type="non-terminal residue" evidence="1">
    <location>
        <position position="200"/>
    </location>
</feature>
<dbReference type="Proteomes" id="UP000023152">
    <property type="component" value="Unassembled WGS sequence"/>
</dbReference>
<gene>
    <name evidence="1" type="ORF">RFI_33049</name>
</gene>
<sequence>MLTLTADYRTQLLRGRTKVVAVAGRGDLHDSCEISSRAYSSLLKHDMMQDLHKATKNKKNLQLMLATVLKTNCPESSQVHMTDSIRDATLLKKNGGHRKTRYPRLKSIFLPTKVNHIQKMATIYSILSELTLRITISLHYTFKWFLKLQLLMFVAQKVLGDKLRKQFYKSLGIFCIENLKFFISTGDRGGILSLLFFFVV</sequence>
<accession>X6LR55</accession>
<dbReference type="InterPro" id="IPR037104">
    <property type="entry name" value="Annexin_sf"/>
</dbReference>
<protein>
    <submittedName>
        <fullName evidence="1">Uncharacterized protein</fullName>
    </submittedName>
</protein>
<dbReference type="GO" id="GO:0005509">
    <property type="term" value="F:calcium ion binding"/>
    <property type="evidence" value="ECO:0007669"/>
    <property type="project" value="InterPro"/>
</dbReference>
<dbReference type="GO" id="GO:0005544">
    <property type="term" value="F:calcium-dependent phospholipid binding"/>
    <property type="evidence" value="ECO:0007669"/>
    <property type="project" value="InterPro"/>
</dbReference>
<keyword evidence="2" id="KW-1185">Reference proteome</keyword>
<comment type="caution">
    <text evidence="1">The sequence shown here is derived from an EMBL/GenBank/DDBJ whole genome shotgun (WGS) entry which is preliminary data.</text>
</comment>
<dbReference type="SUPFAM" id="SSF47874">
    <property type="entry name" value="Annexin"/>
    <property type="match status" value="1"/>
</dbReference>
<name>X6LR55_RETFI</name>
<proteinExistence type="predicted"/>
<evidence type="ECO:0000313" key="2">
    <source>
        <dbReference type="Proteomes" id="UP000023152"/>
    </source>
</evidence>
<dbReference type="EMBL" id="ASPP01029471">
    <property type="protein sequence ID" value="ETO04348.1"/>
    <property type="molecule type" value="Genomic_DNA"/>
</dbReference>
<dbReference type="AlphaFoldDB" id="X6LR55"/>
<reference evidence="1 2" key="1">
    <citation type="journal article" date="2013" name="Curr. Biol.">
        <title>The Genome of the Foraminiferan Reticulomyxa filosa.</title>
        <authorList>
            <person name="Glockner G."/>
            <person name="Hulsmann N."/>
            <person name="Schleicher M."/>
            <person name="Noegel A.A."/>
            <person name="Eichinger L."/>
            <person name="Gallinger C."/>
            <person name="Pawlowski J."/>
            <person name="Sierra R."/>
            <person name="Euteneuer U."/>
            <person name="Pillet L."/>
            <person name="Moustafa A."/>
            <person name="Platzer M."/>
            <person name="Groth M."/>
            <person name="Szafranski K."/>
            <person name="Schliwa M."/>
        </authorList>
    </citation>
    <scope>NUCLEOTIDE SEQUENCE [LARGE SCALE GENOMIC DNA]</scope>
</reference>
<organism evidence="1 2">
    <name type="scientific">Reticulomyxa filosa</name>
    <dbReference type="NCBI Taxonomy" id="46433"/>
    <lineage>
        <taxon>Eukaryota</taxon>
        <taxon>Sar</taxon>
        <taxon>Rhizaria</taxon>
        <taxon>Retaria</taxon>
        <taxon>Foraminifera</taxon>
        <taxon>Monothalamids</taxon>
        <taxon>Reticulomyxidae</taxon>
        <taxon>Reticulomyxa</taxon>
    </lineage>
</organism>